<reference evidence="1" key="1">
    <citation type="submission" date="2015-07" db="EMBL/GenBank/DDBJ databases">
        <title>Adaptation to a free-living lifestyle via gene acquisitions in the diplomonad Trepomonas sp. PC1.</title>
        <authorList>
            <person name="Xu F."/>
            <person name="Jerlstrom-Hultqvist J."/>
            <person name="Kolisko M."/>
            <person name="Simpson A.G.B."/>
            <person name="Roger A.J."/>
            <person name="Svard S.G."/>
            <person name="Andersson J.O."/>
        </authorList>
    </citation>
    <scope>NUCLEOTIDE SEQUENCE</scope>
    <source>
        <strain evidence="1">PC1</strain>
    </source>
</reference>
<evidence type="ECO:0000313" key="1">
    <source>
        <dbReference type="EMBL" id="JAP90931.1"/>
    </source>
</evidence>
<protein>
    <submittedName>
        <fullName evidence="1">Uncharacterized protein</fullName>
    </submittedName>
</protein>
<sequence length="339" mass="38956">LDHCDYAFPHLDPVLHSSLYDPEKLTFVSHTKQAVYIWQREGTDLYPASEAQHKRKIVKAPEGTEFTDMVIIFPSVVLADSKGYLNIYGFVDSELTLQFQILSKQNCRIIDLDFKRDLFVLHEGGYVSRFKDFGLMQDNVQNFQQFTEVENVPLKLNKSALKLAVYQQNHLPALVFVTEKYAIQVFSAPNNSSWQILQEVGYLSDQLAKKDISGIDTTAFHAENGIILVGNKNGNVSVWEIRMDEDRQDALGFKLQFIPVVNQWQHGKTISCVRYVPKYILSISVDKDGSCVVWDIKHNTVIKKMILHAKKINAFELYKGWLISSSDDLQTKVYRLWIE</sequence>
<dbReference type="AlphaFoldDB" id="A0A146K5T7"/>
<organism evidence="1">
    <name type="scientific">Trepomonas sp. PC1</name>
    <dbReference type="NCBI Taxonomy" id="1076344"/>
    <lineage>
        <taxon>Eukaryota</taxon>
        <taxon>Metamonada</taxon>
        <taxon>Diplomonadida</taxon>
        <taxon>Hexamitidae</taxon>
        <taxon>Hexamitinae</taxon>
        <taxon>Trepomonas</taxon>
    </lineage>
</organism>
<accession>A0A146K5T7</accession>
<dbReference type="InterPro" id="IPR015943">
    <property type="entry name" value="WD40/YVTN_repeat-like_dom_sf"/>
</dbReference>
<dbReference type="EMBL" id="GDID01005675">
    <property type="protein sequence ID" value="JAP90931.1"/>
    <property type="molecule type" value="Transcribed_RNA"/>
</dbReference>
<dbReference type="InterPro" id="IPR036322">
    <property type="entry name" value="WD40_repeat_dom_sf"/>
</dbReference>
<feature type="non-terminal residue" evidence="1">
    <location>
        <position position="1"/>
    </location>
</feature>
<dbReference type="SUPFAM" id="SSF50978">
    <property type="entry name" value="WD40 repeat-like"/>
    <property type="match status" value="1"/>
</dbReference>
<gene>
    <name evidence="1" type="ORF">TPC1_17613</name>
</gene>
<name>A0A146K5T7_9EUKA</name>
<dbReference type="Gene3D" id="2.130.10.10">
    <property type="entry name" value="YVTN repeat-like/Quinoprotein amine dehydrogenase"/>
    <property type="match status" value="1"/>
</dbReference>
<proteinExistence type="predicted"/>